<feature type="transmembrane region" description="Helical" evidence="8">
    <location>
        <begin position="609"/>
        <end position="633"/>
    </location>
</feature>
<keyword evidence="3" id="KW-1003">Cell membrane</keyword>
<evidence type="ECO:0000256" key="3">
    <source>
        <dbReference type="ARBA" id="ARBA00022475"/>
    </source>
</evidence>
<proteinExistence type="inferred from homology"/>
<dbReference type="InterPro" id="IPR004869">
    <property type="entry name" value="MMPL_dom"/>
</dbReference>
<dbReference type="InterPro" id="IPR050545">
    <property type="entry name" value="Mycobact_MmpL"/>
</dbReference>
<evidence type="ECO:0000256" key="5">
    <source>
        <dbReference type="ARBA" id="ARBA00022989"/>
    </source>
</evidence>
<feature type="transmembrane region" description="Helical" evidence="8">
    <location>
        <begin position="654"/>
        <end position="674"/>
    </location>
</feature>
<gene>
    <name evidence="10" type="ORF">GCM10009757_01160</name>
</gene>
<keyword evidence="6 8" id="KW-0472">Membrane</keyword>
<dbReference type="Proteomes" id="UP001403094">
    <property type="component" value="Unassembled WGS sequence"/>
</dbReference>
<feature type="region of interest" description="Disordered" evidence="7">
    <location>
        <begin position="732"/>
        <end position="753"/>
    </location>
</feature>
<evidence type="ECO:0000256" key="2">
    <source>
        <dbReference type="ARBA" id="ARBA00010157"/>
    </source>
</evidence>
<protein>
    <submittedName>
        <fullName evidence="10">MMPL family transporter</fullName>
    </submittedName>
</protein>
<dbReference type="RefSeq" id="WP_346069255.1">
    <property type="nucleotide sequence ID" value="NZ_BAAANQ010000001.1"/>
</dbReference>
<keyword evidence="5 8" id="KW-1133">Transmembrane helix</keyword>
<dbReference type="PANTHER" id="PTHR33406">
    <property type="entry name" value="MEMBRANE PROTEIN MJ1562-RELATED"/>
    <property type="match status" value="1"/>
</dbReference>
<evidence type="ECO:0000256" key="4">
    <source>
        <dbReference type="ARBA" id="ARBA00022692"/>
    </source>
</evidence>
<dbReference type="PROSITE" id="PS50156">
    <property type="entry name" value="SSD"/>
    <property type="match status" value="1"/>
</dbReference>
<evidence type="ECO:0000256" key="1">
    <source>
        <dbReference type="ARBA" id="ARBA00004651"/>
    </source>
</evidence>
<dbReference type="InterPro" id="IPR000731">
    <property type="entry name" value="SSD"/>
</dbReference>
<dbReference type="Pfam" id="PF03176">
    <property type="entry name" value="MMPL"/>
    <property type="match status" value="2"/>
</dbReference>
<feature type="transmembrane region" description="Helical" evidence="8">
    <location>
        <begin position="230"/>
        <end position="251"/>
    </location>
</feature>
<evidence type="ECO:0000313" key="11">
    <source>
        <dbReference type="Proteomes" id="UP001403094"/>
    </source>
</evidence>
<evidence type="ECO:0000256" key="8">
    <source>
        <dbReference type="SAM" id="Phobius"/>
    </source>
</evidence>
<feature type="transmembrane region" description="Helical" evidence="8">
    <location>
        <begin position="306"/>
        <end position="333"/>
    </location>
</feature>
<evidence type="ECO:0000313" key="10">
    <source>
        <dbReference type="EMBL" id="GAA2039905.1"/>
    </source>
</evidence>
<comment type="similarity">
    <text evidence="2">Belongs to the resistance-nodulation-cell division (RND) (TC 2.A.6) family. MmpL subfamily.</text>
</comment>
<feature type="transmembrane region" description="Helical" evidence="8">
    <location>
        <begin position="542"/>
        <end position="561"/>
    </location>
</feature>
<dbReference type="Gene3D" id="1.20.1640.10">
    <property type="entry name" value="Multidrug efflux transporter AcrB transmembrane domain"/>
    <property type="match status" value="2"/>
</dbReference>
<reference evidence="10 11" key="1">
    <citation type="journal article" date="2019" name="Int. J. Syst. Evol. Microbiol.">
        <title>The Global Catalogue of Microorganisms (GCM) 10K type strain sequencing project: providing services to taxonomists for standard genome sequencing and annotation.</title>
        <authorList>
            <consortium name="The Broad Institute Genomics Platform"/>
            <consortium name="The Broad Institute Genome Sequencing Center for Infectious Disease"/>
            <person name="Wu L."/>
            <person name="Ma J."/>
        </authorList>
    </citation>
    <scope>NUCLEOTIDE SEQUENCE [LARGE SCALE GENOMIC DNA]</scope>
    <source>
        <strain evidence="10 11">JCM 14549</strain>
    </source>
</reference>
<evidence type="ECO:0000256" key="7">
    <source>
        <dbReference type="SAM" id="MobiDB-lite"/>
    </source>
</evidence>
<feature type="transmembrane region" description="Helical" evidence="8">
    <location>
        <begin position="281"/>
        <end position="300"/>
    </location>
</feature>
<evidence type="ECO:0000259" key="9">
    <source>
        <dbReference type="PROSITE" id="PS50156"/>
    </source>
</evidence>
<organism evidence="10 11">
    <name type="scientific">Streptomyces cheonanensis</name>
    <dbReference type="NCBI Taxonomy" id="312720"/>
    <lineage>
        <taxon>Bacteria</taxon>
        <taxon>Bacillati</taxon>
        <taxon>Actinomycetota</taxon>
        <taxon>Actinomycetes</taxon>
        <taxon>Kitasatosporales</taxon>
        <taxon>Streptomycetaceae</taxon>
        <taxon>Streptomyces</taxon>
    </lineage>
</organism>
<dbReference type="SUPFAM" id="SSF82866">
    <property type="entry name" value="Multidrug efflux transporter AcrB transmembrane domain"/>
    <property type="match status" value="2"/>
</dbReference>
<feature type="transmembrane region" description="Helical" evidence="8">
    <location>
        <begin position="680"/>
        <end position="702"/>
    </location>
</feature>
<feature type="domain" description="SSD" evidence="9">
    <location>
        <begin position="206"/>
        <end position="331"/>
    </location>
</feature>
<accession>A0ABN2UNI6</accession>
<evidence type="ECO:0000256" key="6">
    <source>
        <dbReference type="ARBA" id="ARBA00023136"/>
    </source>
</evidence>
<comment type="subcellular location">
    <subcellularLocation>
        <location evidence="1">Cell membrane</location>
        <topology evidence="1">Multi-pass membrane protein</topology>
    </subcellularLocation>
</comment>
<feature type="transmembrane region" description="Helical" evidence="8">
    <location>
        <begin position="568"/>
        <end position="589"/>
    </location>
</feature>
<dbReference type="PANTHER" id="PTHR33406:SF11">
    <property type="entry name" value="MEMBRANE PROTEIN SCO6666-RELATED"/>
    <property type="match status" value="1"/>
</dbReference>
<keyword evidence="11" id="KW-1185">Reference proteome</keyword>
<feature type="transmembrane region" description="Helical" evidence="8">
    <location>
        <begin position="373"/>
        <end position="391"/>
    </location>
</feature>
<feature type="compositionally biased region" description="Low complexity" evidence="7">
    <location>
        <begin position="742"/>
        <end position="753"/>
    </location>
</feature>
<dbReference type="EMBL" id="BAAANQ010000001">
    <property type="protein sequence ID" value="GAA2039905.1"/>
    <property type="molecule type" value="Genomic_DNA"/>
</dbReference>
<keyword evidence="4 8" id="KW-0812">Transmembrane</keyword>
<comment type="caution">
    <text evidence="10">The sequence shown here is derived from an EMBL/GenBank/DDBJ whole genome shotgun (WGS) entry which is preliminary data.</text>
</comment>
<sequence>MFARLSALVLGHRRAVLWVAVLLALVGGASSATLFDDVKGGGFTNPGAESGQAADVLAERFGQQDPNVVLLVHAPGGVDEPAARAAGSALAERLAAEDGVSGVLSYWTAGGGAGPLRSADGERALILATVAGDETEAGRRLAALRPGYEGAADGLEVAVGGPAMINHEVGELSERDVIKGETIAFPVMLVVLVLIFGSLVAASLPLVTGLITILVSLGLLWAMAQLTDVSVLAVNVVTLLGLGLAVDYSLLMVNRYREELRAGQDSATAIRVMMGSAGRTVLFSAVTVAVTLAGLAWFPLLALRSIAYSGIAVAVLTALTTLTVLPALLAVLGPRFEAGRVLRRRAAARAEKEKDAENGFWHRLASLVMRRPVPFATLGTLFLLLLGLPFLSLNMGALDERALPTSSAGRQVAEVMRAEFDTGEAGAVRIVLPEGASEADLAAYATGLSAHPDAARVDAPTGSYAQGTRVAEAGPQHAALTAADGSGAAALSVVPAPGEQTRAEQLVRDIRSGAAAEAPSAILVGGQAAVALDGIAAITDRLPVAALTLGLAMVVLLFLLTGSVLLPFIAMLLSALGLTATFGALVWGFQDGHLAGLLGFTATGTINGTVPVLLFAVAFGLGMDYQVFLLSRIREEYERGGDPRAAVALGLERIGRIVTAAAAVLSIVFLAFLISDISFMKAMGIGLPLAVLMDATLIRGALLPAAMRLGGRAIWWLPAPLRRVHDRYGLHDAEPAGPPAARPAEPARSGRAS</sequence>
<name>A0ABN2UNI6_9ACTN</name>